<evidence type="ECO:0008006" key="3">
    <source>
        <dbReference type="Google" id="ProtNLM"/>
    </source>
</evidence>
<evidence type="ECO:0000313" key="2">
    <source>
        <dbReference type="Proteomes" id="UP000324832"/>
    </source>
</evidence>
<evidence type="ECO:0000313" key="1">
    <source>
        <dbReference type="EMBL" id="VVC91354.1"/>
    </source>
</evidence>
<organism evidence="1 2">
    <name type="scientific">Leptidea sinapis</name>
    <dbReference type="NCBI Taxonomy" id="189913"/>
    <lineage>
        <taxon>Eukaryota</taxon>
        <taxon>Metazoa</taxon>
        <taxon>Ecdysozoa</taxon>
        <taxon>Arthropoda</taxon>
        <taxon>Hexapoda</taxon>
        <taxon>Insecta</taxon>
        <taxon>Pterygota</taxon>
        <taxon>Neoptera</taxon>
        <taxon>Endopterygota</taxon>
        <taxon>Lepidoptera</taxon>
        <taxon>Glossata</taxon>
        <taxon>Ditrysia</taxon>
        <taxon>Papilionoidea</taxon>
        <taxon>Pieridae</taxon>
        <taxon>Dismorphiinae</taxon>
        <taxon>Leptidea</taxon>
    </lineage>
</organism>
<proteinExistence type="predicted"/>
<dbReference type="Gene3D" id="3.30.450.30">
    <property type="entry name" value="Dynein light chain 2a, cytoplasmic"/>
    <property type="match status" value="1"/>
</dbReference>
<dbReference type="PANTHER" id="PTHR10779">
    <property type="entry name" value="DYNEIN LIGHT CHAIN ROADBLOCK"/>
    <property type="match status" value="1"/>
</dbReference>
<protein>
    <recommendedName>
        <fullName evidence="3">Roadblock/LAMTOR2 domain-containing protein</fullName>
    </recommendedName>
</protein>
<reference evidence="1 2" key="1">
    <citation type="submission" date="2017-07" db="EMBL/GenBank/DDBJ databases">
        <authorList>
            <person name="Talla V."/>
            <person name="Backstrom N."/>
        </authorList>
    </citation>
    <scope>NUCLEOTIDE SEQUENCE [LARGE SCALE GENOMIC DNA]</scope>
</reference>
<dbReference type="AlphaFoldDB" id="A0A5E4Q282"/>
<dbReference type="EMBL" id="FZQP02001026">
    <property type="protein sequence ID" value="VVC91354.1"/>
    <property type="molecule type" value="Genomic_DNA"/>
</dbReference>
<keyword evidence="2" id="KW-1185">Reference proteome</keyword>
<name>A0A5E4Q282_9NEOP</name>
<dbReference type="SUPFAM" id="SSF103196">
    <property type="entry name" value="Roadblock/LC7 domain"/>
    <property type="match status" value="1"/>
</dbReference>
<gene>
    <name evidence="1" type="ORF">LSINAPIS_LOCUS4048</name>
</gene>
<accession>A0A5E4Q282</accession>
<dbReference type="Proteomes" id="UP000324832">
    <property type="component" value="Unassembled WGS sequence"/>
</dbReference>
<sequence>MHLMNATAYSLAMHRLGVMVQNCVKEVDPFDEVMVLRVNTKKVEIMTAPHKDFCIIIVQHSRSKVKEKPK</sequence>